<name>N1UTY9_9MICC</name>
<protein>
    <submittedName>
        <fullName evidence="3">Flp pilus assembly protein TadG</fullName>
    </submittedName>
</protein>
<keyword evidence="1" id="KW-0812">Transmembrane</keyword>
<keyword evidence="1" id="KW-0472">Membrane</keyword>
<accession>N1UTY9</accession>
<dbReference type="RefSeq" id="WP_005269537.1">
    <property type="nucleotide sequence ID" value="NZ_ANPE02000147.1"/>
</dbReference>
<dbReference type="AlphaFoldDB" id="N1UTY9"/>
<organism evidence="3 4">
    <name type="scientific">Arthrobacter crystallopoietes BAB-32</name>
    <dbReference type="NCBI Taxonomy" id="1246476"/>
    <lineage>
        <taxon>Bacteria</taxon>
        <taxon>Bacillati</taxon>
        <taxon>Actinomycetota</taxon>
        <taxon>Actinomycetes</taxon>
        <taxon>Micrococcales</taxon>
        <taxon>Micrococcaceae</taxon>
        <taxon>Crystallibacter</taxon>
    </lineage>
</organism>
<evidence type="ECO:0000313" key="4">
    <source>
        <dbReference type="Proteomes" id="UP000010729"/>
    </source>
</evidence>
<evidence type="ECO:0000313" key="3">
    <source>
        <dbReference type="EMBL" id="EMY33876.1"/>
    </source>
</evidence>
<dbReference type="OrthoDB" id="5187898at2"/>
<feature type="transmembrane region" description="Helical" evidence="1">
    <location>
        <begin position="12"/>
        <end position="37"/>
    </location>
</feature>
<keyword evidence="1" id="KW-1133">Transmembrane helix</keyword>
<feature type="domain" description="Putative Flp pilus-assembly TadG-like N-terminal" evidence="2">
    <location>
        <begin position="9"/>
        <end position="55"/>
    </location>
</feature>
<dbReference type="EMBL" id="ANPE02000147">
    <property type="protein sequence ID" value="EMY33876.1"/>
    <property type="molecule type" value="Genomic_DNA"/>
</dbReference>
<gene>
    <name evidence="3" type="ORF">D477_012600</name>
</gene>
<dbReference type="Proteomes" id="UP000010729">
    <property type="component" value="Unassembled WGS sequence"/>
</dbReference>
<reference evidence="3 4" key="1">
    <citation type="journal article" date="2013" name="Genome Announc.">
        <title>Draft Genome Sequence of Arthrobacter crystallopoietes Strain BAB-32, Revealing Genes for Bioremediation.</title>
        <authorList>
            <person name="Joshi M.N."/>
            <person name="Pandit A.S."/>
            <person name="Sharma A."/>
            <person name="Pandya R.V."/>
            <person name="Desai S.M."/>
            <person name="Saxena A.K."/>
            <person name="Bagatharia S.B."/>
        </authorList>
    </citation>
    <scope>NUCLEOTIDE SEQUENCE [LARGE SCALE GENOMIC DNA]</scope>
    <source>
        <strain evidence="3 4">BAB-32</strain>
    </source>
</reference>
<sequence length="341" mass="35087">MQRLKDERGAVAVTTAIFMVVLLGMAALVVDIGALYYERAQLKNGADSAALAVAQNCAAGNCGMDFTALASSLAGQNAQDGLADASVALDPAQASVSVTTSTRSSDGHTLAQAFAPILGLDDSATVTTRSTARWSAPVAGTAVLPIAISYCQFAGMLDAGIQRVDFNPNRSTASGCSSSSIPGYTGPAYTIPGGFGWLKQDPSQPCRTRINVSASTLPEFPVDPEVGGDTGNDLPAACKNNNTLSKIVNTTVLLPIYDEAGGTGTNAWYNIMGFAAFELSGWNFSGSAYNNLSPAAVACTGSCRALIGEFVTFVTLDAGEQKFTFGGTPNNFGTNLVSLAE</sequence>
<evidence type="ECO:0000256" key="1">
    <source>
        <dbReference type="SAM" id="Phobius"/>
    </source>
</evidence>
<dbReference type="InterPro" id="IPR028087">
    <property type="entry name" value="Tad_N"/>
</dbReference>
<keyword evidence="4" id="KW-1185">Reference proteome</keyword>
<evidence type="ECO:0000259" key="2">
    <source>
        <dbReference type="Pfam" id="PF13400"/>
    </source>
</evidence>
<dbReference type="Pfam" id="PF13400">
    <property type="entry name" value="Tad"/>
    <property type="match status" value="1"/>
</dbReference>
<comment type="caution">
    <text evidence="3">The sequence shown here is derived from an EMBL/GenBank/DDBJ whole genome shotgun (WGS) entry which is preliminary data.</text>
</comment>
<proteinExistence type="predicted"/>